<reference evidence="1" key="1">
    <citation type="submission" date="2017-07" db="EMBL/GenBank/DDBJ databases">
        <title>Taro Niue Genome Assembly and Annotation.</title>
        <authorList>
            <person name="Atibalentja N."/>
            <person name="Keating K."/>
            <person name="Fields C.J."/>
        </authorList>
    </citation>
    <scope>NUCLEOTIDE SEQUENCE</scope>
    <source>
        <strain evidence="1">Niue_2</strain>
        <tissue evidence="1">Leaf</tissue>
    </source>
</reference>
<keyword evidence="2" id="KW-1185">Reference proteome</keyword>
<evidence type="ECO:0000313" key="1">
    <source>
        <dbReference type="EMBL" id="MQM10997.1"/>
    </source>
</evidence>
<sequence>MVFAFFRKGGLHGRSGEGFRIRVVACEVGCPKFCVSQARVFVVLGVYLGTCVVPPRSMSSVLDTLTPVFELYVRLRERRQWDNDLELRPESLKVPGMGLQVVGPFVRDCETESGLLVVVLPAEVCPGVGTVVVVVGERRLTGCGLTHVVCPVVGTVVSGFCPWWRALWWHWFGCGFRGGVEVEVLWCELSLLVFYPSS</sequence>
<dbReference type="Proteomes" id="UP000652761">
    <property type="component" value="Unassembled WGS sequence"/>
</dbReference>
<feature type="non-terminal residue" evidence="1">
    <location>
        <position position="1"/>
    </location>
</feature>
<name>A0A843WSJ4_COLES</name>
<evidence type="ECO:0000313" key="2">
    <source>
        <dbReference type="Proteomes" id="UP000652761"/>
    </source>
</evidence>
<accession>A0A843WSJ4</accession>
<proteinExistence type="predicted"/>
<dbReference type="AlphaFoldDB" id="A0A843WSJ4"/>
<organism evidence="1 2">
    <name type="scientific">Colocasia esculenta</name>
    <name type="common">Wild taro</name>
    <name type="synonym">Arum esculentum</name>
    <dbReference type="NCBI Taxonomy" id="4460"/>
    <lineage>
        <taxon>Eukaryota</taxon>
        <taxon>Viridiplantae</taxon>
        <taxon>Streptophyta</taxon>
        <taxon>Embryophyta</taxon>
        <taxon>Tracheophyta</taxon>
        <taxon>Spermatophyta</taxon>
        <taxon>Magnoliopsida</taxon>
        <taxon>Liliopsida</taxon>
        <taxon>Araceae</taxon>
        <taxon>Aroideae</taxon>
        <taxon>Colocasieae</taxon>
        <taxon>Colocasia</taxon>
    </lineage>
</organism>
<dbReference type="EMBL" id="NMUH01004839">
    <property type="protein sequence ID" value="MQM10997.1"/>
    <property type="molecule type" value="Genomic_DNA"/>
</dbReference>
<comment type="caution">
    <text evidence="1">The sequence shown here is derived from an EMBL/GenBank/DDBJ whole genome shotgun (WGS) entry which is preliminary data.</text>
</comment>
<protein>
    <submittedName>
        <fullName evidence="1">Uncharacterized protein</fullName>
    </submittedName>
</protein>
<gene>
    <name evidence="1" type="ORF">Taro_043894</name>
</gene>